<dbReference type="SUPFAM" id="SSF53720">
    <property type="entry name" value="ALDH-like"/>
    <property type="match status" value="1"/>
</dbReference>
<evidence type="ECO:0000256" key="9">
    <source>
        <dbReference type="PIRSR" id="PIRSR000099-3"/>
    </source>
</evidence>
<dbReference type="Pfam" id="PF00815">
    <property type="entry name" value="Histidinol_dh"/>
    <property type="match status" value="1"/>
</dbReference>
<comment type="pathway">
    <text evidence="5">Amino-acid biosynthesis; L-histidine biosynthesis; L-histidine from 5-phospho-alpha-D-ribose 1-diphosphate: step 9/9.</text>
</comment>
<comment type="catalytic activity">
    <reaction evidence="5">
        <text>L-histidinol + 2 NAD(+) + H2O = L-histidine + 2 NADH + 3 H(+)</text>
        <dbReference type="Rhea" id="RHEA:20641"/>
        <dbReference type="ChEBI" id="CHEBI:15377"/>
        <dbReference type="ChEBI" id="CHEBI:15378"/>
        <dbReference type="ChEBI" id="CHEBI:57540"/>
        <dbReference type="ChEBI" id="CHEBI:57595"/>
        <dbReference type="ChEBI" id="CHEBI:57699"/>
        <dbReference type="ChEBI" id="CHEBI:57945"/>
        <dbReference type="EC" id="1.1.1.23"/>
    </reaction>
</comment>
<comment type="function">
    <text evidence="5">Catalyzes the sequential NAD-dependent oxidations of L-histidinol to L-histidinaldehyde and then to L-histidine.</text>
</comment>
<feature type="active site" description="Proton acceptor" evidence="5 7">
    <location>
        <position position="324"/>
    </location>
</feature>
<comment type="similarity">
    <text evidence="1 5 6 11">Belongs to the histidinol dehydrogenase family.</text>
</comment>
<dbReference type="AlphaFoldDB" id="D3SMU9"/>
<dbReference type="EC" id="1.1.1.23" evidence="5"/>
<dbReference type="STRING" id="638303.Thal_1450"/>
<feature type="binding site" evidence="5 10">
    <location>
        <position position="258"/>
    </location>
    <ligand>
        <name>Zn(2+)</name>
        <dbReference type="ChEBI" id="CHEBI:29105"/>
    </ligand>
</feature>
<dbReference type="RefSeq" id="WP_012992485.1">
    <property type="nucleotide sequence ID" value="NC_013894.1"/>
</dbReference>
<feature type="binding site" evidence="5 9">
    <location>
        <position position="411"/>
    </location>
    <ligand>
        <name>substrate</name>
    </ligand>
</feature>
<dbReference type="GO" id="GO:0005829">
    <property type="term" value="C:cytosol"/>
    <property type="evidence" value="ECO:0007669"/>
    <property type="project" value="TreeGrafter"/>
</dbReference>
<dbReference type="InterPro" id="IPR012131">
    <property type="entry name" value="Hstdl_DH"/>
</dbReference>
<dbReference type="PANTHER" id="PTHR21256">
    <property type="entry name" value="HISTIDINOL DEHYDROGENASE HDH"/>
    <property type="match status" value="1"/>
</dbReference>
<protein>
    <recommendedName>
        <fullName evidence="5">Histidinol dehydrogenase</fullName>
        <shortName evidence="5">HDH</shortName>
        <ecNumber evidence="5">1.1.1.23</ecNumber>
    </recommendedName>
</protein>
<dbReference type="HAMAP" id="MF_01024">
    <property type="entry name" value="HisD"/>
    <property type="match status" value="1"/>
</dbReference>
<evidence type="ECO:0000256" key="4">
    <source>
        <dbReference type="ARBA" id="ARBA00023002"/>
    </source>
</evidence>
<dbReference type="InterPro" id="IPR022695">
    <property type="entry name" value="Histidinol_DH_monofunct"/>
</dbReference>
<dbReference type="HOGENOM" id="CLU_006732_3_3_0"/>
<dbReference type="FunFam" id="3.40.50.1980:FF:000026">
    <property type="entry name" value="Histidinol dehydrogenase"/>
    <property type="match status" value="1"/>
</dbReference>
<gene>
    <name evidence="5" type="primary">hisD</name>
    <name evidence="12" type="ordered locus">Thal_1450</name>
</gene>
<reference evidence="13" key="1">
    <citation type="journal article" date="2010" name="Stand. Genomic Sci.">
        <title>Complete genome sequence of Thermocrinis albus type strain (HI 11/12T).</title>
        <authorList>
            <person name="Wirth R."/>
            <person name="Sikorski J."/>
            <person name="Brambilla E."/>
            <person name="Misra M."/>
            <person name="Lapidus A."/>
            <person name="Copeland A."/>
            <person name="Nolan M."/>
            <person name="Lucas S."/>
            <person name="Chen F."/>
            <person name="Tice H."/>
            <person name="Cheng J.F."/>
            <person name="Han C."/>
            <person name="Detter J.C."/>
            <person name="Tapia R."/>
            <person name="Bruce D."/>
            <person name="Goodwin L."/>
            <person name="Pitluck S."/>
            <person name="Pati A."/>
            <person name="Anderson I."/>
            <person name="Ivanova N."/>
            <person name="Mavromatis K."/>
            <person name="Mikhailova N."/>
            <person name="Chen A."/>
            <person name="Palaniappan K."/>
            <person name="Bilek Y."/>
            <person name="Hader T."/>
            <person name="Land M."/>
            <person name="Hauser L."/>
            <person name="Chang Y.J."/>
            <person name="Jeffries C.D."/>
            <person name="Tindall B.J."/>
            <person name="Rohde M."/>
            <person name="Goker M."/>
            <person name="Bristow J."/>
            <person name="Eisen J.A."/>
            <person name="Markowitz V."/>
            <person name="Hugenholtz P."/>
            <person name="Kyrpides N.C."/>
            <person name="Klenk H.P."/>
        </authorList>
    </citation>
    <scope>NUCLEOTIDE SEQUENCE [LARGE SCALE GENOMIC DNA]</scope>
    <source>
        <strain evidence="13">DSM 14484 / JCM 11386 / HI 11/12</strain>
    </source>
</reference>
<evidence type="ECO:0000256" key="7">
    <source>
        <dbReference type="PIRSR" id="PIRSR000099-1"/>
    </source>
</evidence>
<feature type="binding site" evidence="5 9">
    <location>
        <position position="416"/>
    </location>
    <ligand>
        <name>substrate</name>
    </ligand>
</feature>
<dbReference type="GO" id="GO:0051287">
    <property type="term" value="F:NAD binding"/>
    <property type="evidence" value="ECO:0007669"/>
    <property type="project" value="InterPro"/>
</dbReference>
<keyword evidence="3 5" id="KW-0862">Zinc</keyword>
<dbReference type="KEGG" id="tal:Thal_1450"/>
<dbReference type="FunFam" id="3.40.50.1980:FF:000001">
    <property type="entry name" value="Histidinol dehydrogenase"/>
    <property type="match status" value="1"/>
</dbReference>
<feature type="binding site" evidence="5 9">
    <location>
        <position position="233"/>
    </location>
    <ligand>
        <name>substrate</name>
    </ligand>
</feature>
<sequence length="427" mass="47680">MKIEDLRNTAWRFNERLRYLSRRGEILEEEYEAVVREIIKRVREEGDKAVIEYTHRFDGVELTPETMEVPYEELERSYEELELDVKQALEVAHERIRRFHERQLEQSYMVEEEGIILGMRVIPLDRVGVYVPGGKASYPSTVLMNTVPAVVAGVREVVMVSPKPNRYTLAAAFLAGVTRVFSIGGAQAVAALAFGTETIPKVDKIVGPGNIYVALAKKLLYGTVGIDMVAGPSEVLVISDGSVDPRWVAADLLSQAEHDELAGAFLVTPEEEFAHEVVKELENLLTDFPRKEIAKKSLERFGTVFLVEDLKQACEVANYIAPEHLEILTKEPFALLPYIRKAGAVFLGPYSTEPLGDYVLGPNHTLPTGGTARFSSPLGVYDFVRRSSVIYVSQEGFQRVADATESIAMAEGLHAHFLAVRVRREDL</sequence>
<evidence type="ECO:0000256" key="6">
    <source>
        <dbReference type="PIRNR" id="PIRNR000099"/>
    </source>
</evidence>
<keyword evidence="4 5" id="KW-0560">Oxidoreductase</keyword>
<comment type="cofactor">
    <cofactor evidence="5 10">
        <name>Zn(2+)</name>
        <dbReference type="ChEBI" id="CHEBI:29105"/>
    </cofactor>
    <text evidence="5 10">Binds 1 zinc ion per subunit.</text>
</comment>
<keyword evidence="5" id="KW-0028">Amino-acid biosynthesis</keyword>
<dbReference type="InterPro" id="IPR001692">
    <property type="entry name" value="Histidinol_DH_CS"/>
</dbReference>
<evidence type="ECO:0000256" key="11">
    <source>
        <dbReference type="RuleBase" id="RU004175"/>
    </source>
</evidence>
<evidence type="ECO:0000313" key="12">
    <source>
        <dbReference type="EMBL" id="ADC90079.1"/>
    </source>
</evidence>
<evidence type="ECO:0000256" key="1">
    <source>
        <dbReference type="ARBA" id="ARBA00010178"/>
    </source>
</evidence>
<keyword evidence="2 5" id="KW-0479">Metal-binding</keyword>
<dbReference type="EMBL" id="CP001931">
    <property type="protein sequence ID" value="ADC90079.1"/>
    <property type="molecule type" value="Genomic_DNA"/>
</dbReference>
<evidence type="ECO:0000256" key="8">
    <source>
        <dbReference type="PIRSR" id="PIRSR000099-2"/>
    </source>
</evidence>
<dbReference type="GO" id="GO:0008270">
    <property type="term" value="F:zinc ion binding"/>
    <property type="evidence" value="ECO:0007669"/>
    <property type="project" value="UniProtKB-UniRule"/>
</dbReference>
<feature type="binding site" evidence="5 10">
    <location>
        <position position="255"/>
    </location>
    <ligand>
        <name>Zn(2+)</name>
        <dbReference type="ChEBI" id="CHEBI:29105"/>
    </ligand>
</feature>
<dbReference type="PROSITE" id="PS00611">
    <property type="entry name" value="HISOL_DEHYDROGENASE"/>
    <property type="match status" value="1"/>
</dbReference>
<dbReference type="CDD" id="cd06572">
    <property type="entry name" value="Histidinol_dh"/>
    <property type="match status" value="1"/>
</dbReference>
<dbReference type="GO" id="GO:0000105">
    <property type="term" value="P:L-histidine biosynthetic process"/>
    <property type="evidence" value="ECO:0007669"/>
    <property type="project" value="UniProtKB-UniRule"/>
</dbReference>
<feature type="binding site" evidence="5 8">
    <location>
        <position position="210"/>
    </location>
    <ligand>
        <name>NAD(+)</name>
        <dbReference type="ChEBI" id="CHEBI:57540"/>
    </ligand>
</feature>
<accession>D3SMU9</accession>
<dbReference type="PRINTS" id="PR00083">
    <property type="entry name" value="HOLDHDRGNASE"/>
</dbReference>
<feature type="binding site" evidence="5 10">
    <location>
        <position position="416"/>
    </location>
    <ligand>
        <name>Zn(2+)</name>
        <dbReference type="ChEBI" id="CHEBI:29105"/>
    </ligand>
</feature>
<dbReference type="Proteomes" id="UP000002043">
    <property type="component" value="Chromosome"/>
</dbReference>
<dbReference type="UniPathway" id="UPA00031">
    <property type="reaction ID" value="UER00014"/>
</dbReference>
<dbReference type="OrthoDB" id="9805269at2"/>
<feature type="active site" description="Proton acceptor" evidence="5 7">
    <location>
        <position position="323"/>
    </location>
</feature>
<evidence type="ECO:0000313" key="13">
    <source>
        <dbReference type="Proteomes" id="UP000002043"/>
    </source>
</evidence>
<feature type="binding site" evidence="5 9">
    <location>
        <position position="357"/>
    </location>
    <ligand>
        <name>substrate</name>
    </ligand>
</feature>
<keyword evidence="5" id="KW-0368">Histidine biosynthesis</keyword>
<evidence type="ECO:0000256" key="3">
    <source>
        <dbReference type="ARBA" id="ARBA00022833"/>
    </source>
</evidence>
<feature type="binding site" evidence="5 8">
    <location>
        <position position="130"/>
    </location>
    <ligand>
        <name>NAD(+)</name>
        <dbReference type="ChEBI" id="CHEBI:57540"/>
    </ligand>
</feature>
<proteinExistence type="inferred from homology"/>
<keyword evidence="5 8" id="KW-0520">NAD</keyword>
<feature type="binding site" evidence="5 10">
    <location>
        <position position="357"/>
    </location>
    <ligand>
        <name>Zn(2+)</name>
        <dbReference type="ChEBI" id="CHEBI:29105"/>
    </ligand>
</feature>
<dbReference type="Gene3D" id="3.40.50.1980">
    <property type="entry name" value="Nitrogenase molybdenum iron protein domain"/>
    <property type="match status" value="2"/>
</dbReference>
<feature type="binding site" evidence="5 9">
    <location>
        <position position="258"/>
    </location>
    <ligand>
        <name>substrate</name>
    </ligand>
</feature>
<dbReference type="Gene3D" id="1.20.5.1300">
    <property type="match status" value="1"/>
</dbReference>
<evidence type="ECO:0000256" key="2">
    <source>
        <dbReference type="ARBA" id="ARBA00022723"/>
    </source>
</evidence>
<dbReference type="GO" id="GO:0004399">
    <property type="term" value="F:histidinol dehydrogenase activity"/>
    <property type="evidence" value="ECO:0007669"/>
    <property type="project" value="UniProtKB-UniRule"/>
</dbReference>
<feature type="binding site" evidence="5 8">
    <location>
        <position position="187"/>
    </location>
    <ligand>
        <name>NAD(+)</name>
        <dbReference type="ChEBI" id="CHEBI:57540"/>
    </ligand>
</feature>
<feature type="binding site" evidence="5 9">
    <location>
        <position position="324"/>
    </location>
    <ligand>
        <name>substrate</name>
    </ligand>
</feature>
<dbReference type="NCBIfam" id="TIGR00069">
    <property type="entry name" value="hisD"/>
    <property type="match status" value="1"/>
</dbReference>
<organism evidence="12 13">
    <name type="scientific">Thermocrinis albus (strain DSM 14484 / JCM 11386 / HI 11/12)</name>
    <dbReference type="NCBI Taxonomy" id="638303"/>
    <lineage>
        <taxon>Bacteria</taxon>
        <taxon>Pseudomonadati</taxon>
        <taxon>Aquificota</taxon>
        <taxon>Aquificia</taxon>
        <taxon>Aquificales</taxon>
        <taxon>Aquificaceae</taxon>
        <taxon>Thermocrinis</taxon>
    </lineage>
</organism>
<dbReference type="InterPro" id="IPR016161">
    <property type="entry name" value="Ald_DH/histidinol_DH"/>
</dbReference>
<dbReference type="PIRSF" id="PIRSF000099">
    <property type="entry name" value="Histidinol_dh"/>
    <property type="match status" value="1"/>
</dbReference>
<dbReference type="PANTHER" id="PTHR21256:SF2">
    <property type="entry name" value="HISTIDINE BIOSYNTHESIS TRIFUNCTIONAL PROTEIN"/>
    <property type="match status" value="1"/>
</dbReference>
<dbReference type="eggNOG" id="COG0141">
    <property type="taxonomic scope" value="Bacteria"/>
</dbReference>
<name>D3SMU9_THEAH</name>
<keyword evidence="13" id="KW-1185">Reference proteome</keyword>
<evidence type="ECO:0000256" key="10">
    <source>
        <dbReference type="PIRSR" id="PIRSR000099-4"/>
    </source>
</evidence>
<evidence type="ECO:0000256" key="5">
    <source>
        <dbReference type="HAMAP-Rule" id="MF_01024"/>
    </source>
</evidence>
<feature type="binding site" evidence="5 9">
    <location>
        <position position="255"/>
    </location>
    <ligand>
        <name>substrate</name>
    </ligand>
</feature>